<dbReference type="AlphaFoldDB" id="A0AAN7QBI0"/>
<reference evidence="2 3" key="1">
    <citation type="journal article" date="2023" name="Hortic Res">
        <title>Pangenome of water caltrop reveals structural variations and asymmetric subgenome divergence after allopolyploidization.</title>
        <authorList>
            <person name="Zhang X."/>
            <person name="Chen Y."/>
            <person name="Wang L."/>
            <person name="Yuan Y."/>
            <person name="Fang M."/>
            <person name="Shi L."/>
            <person name="Lu R."/>
            <person name="Comes H.P."/>
            <person name="Ma Y."/>
            <person name="Chen Y."/>
            <person name="Huang G."/>
            <person name="Zhou Y."/>
            <person name="Zheng Z."/>
            <person name="Qiu Y."/>
        </authorList>
    </citation>
    <scope>NUCLEOTIDE SEQUENCE [LARGE SCALE GENOMIC DNA]</scope>
    <source>
        <strain evidence="2">F231</strain>
    </source>
</reference>
<dbReference type="PANTHER" id="PTHR46309">
    <property type="entry name" value="PHD FINGER PROTEIN 12"/>
    <property type="match status" value="1"/>
</dbReference>
<dbReference type="Pfam" id="PF23209">
    <property type="entry name" value="IDM1_C"/>
    <property type="match status" value="1"/>
</dbReference>
<feature type="domain" description="Increased DNA methylation 1 C-terminal" evidence="1">
    <location>
        <begin position="76"/>
        <end position="127"/>
    </location>
</feature>
<sequence>MECVQDGLHFCGTKCREIYGKIDLLVGVKHELEDGFSWTLVQRCEVGENISSAEVTKKIGCNAKLAVALSVMDECFLPSSDPRSGINVIHNVLYSCGSNFKRLNFSGFYTLTLEMGDEIISVATIRYVIAEHFFPNMGSLFGMAMQNRWFINQIWIDNVYIFPYIVNRVGFIYSLALS</sequence>
<evidence type="ECO:0000313" key="2">
    <source>
        <dbReference type="EMBL" id="KAK4763156.1"/>
    </source>
</evidence>
<keyword evidence="3" id="KW-1185">Reference proteome</keyword>
<dbReference type="GO" id="GO:0006357">
    <property type="term" value="P:regulation of transcription by RNA polymerase II"/>
    <property type="evidence" value="ECO:0007669"/>
    <property type="project" value="TreeGrafter"/>
</dbReference>
<dbReference type="GO" id="GO:0003714">
    <property type="term" value="F:transcription corepressor activity"/>
    <property type="evidence" value="ECO:0007669"/>
    <property type="project" value="InterPro"/>
</dbReference>
<evidence type="ECO:0000259" key="1">
    <source>
        <dbReference type="Pfam" id="PF23209"/>
    </source>
</evidence>
<evidence type="ECO:0000313" key="3">
    <source>
        <dbReference type="Proteomes" id="UP001346149"/>
    </source>
</evidence>
<dbReference type="PANTHER" id="PTHR46309:SF1">
    <property type="entry name" value="PHD FINGER PROTEIN 12"/>
    <property type="match status" value="1"/>
</dbReference>
<accession>A0AAN7QBI0</accession>
<comment type="caution">
    <text evidence="2">The sequence shown here is derived from an EMBL/GenBank/DDBJ whole genome shotgun (WGS) entry which is preliminary data.</text>
</comment>
<organism evidence="2 3">
    <name type="scientific">Trapa natans</name>
    <name type="common">Water chestnut</name>
    <dbReference type="NCBI Taxonomy" id="22666"/>
    <lineage>
        <taxon>Eukaryota</taxon>
        <taxon>Viridiplantae</taxon>
        <taxon>Streptophyta</taxon>
        <taxon>Embryophyta</taxon>
        <taxon>Tracheophyta</taxon>
        <taxon>Spermatophyta</taxon>
        <taxon>Magnoliopsida</taxon>
        <taxon>eudicotyledons</taxon>
        <taxon>Gunneridae</taxon>
        <taxon>Pentapetalae</taxon>
        <taxon>rosids</taxon>
        <taxon>malvids</taxon>
        <taxon>Myrtales</taxon>
        <taxon>Lythraceae</taxon>
        <taxon>Trapa</taxon>
    </lineage>
</organism>
<proteinExistence type="predicted"/>
<dbReference type="GO" id="GO:0005634">
    <property type="term" value="C:nucleus"/>
    <property type="evidence" value="ECO:0007669"/>
    <property type="project" value="TreeGrafter"/>
</dbReference>
<protein>
    <recommendedName>
        <fullName evidence="1">Increased DNA methylation 1 C-terminal domain-containing protein</fullName>
    </recommendedName>
</protein>
<name>A0AAN7QBI0_TRANT</name>
<dbReference type="Proteomes" id="UP001346149">
    <property type="component" value="Unassembled WGS sequence"/>
</dbReference>
<gene>
    <name evidence="2" type="ORF">SAY86_008924</name>
</gene>
<dbReference type="InterPro" id="IPR056511">
    <property type="entry name" value="IDM1_C"/>
</dbReference>
<dbReference type="EMBL" id="JAXQNO010000024">
    <property type="protein sequence ID" value="KAK4763156.1"/>
    <property type="molecule type" value="Genomic_DNA"/>
</dbReference>
<dbReference type="InterPro" id="IPR042163">
    <property type="entry name" value="PHF12"/>
</dbReference>